<dbReference type="EMBL" id="CP045119">
    <property type="protein sequence ID" value="QIN84153.1"/>
    <property type="molecule type" value="Genomic_DNA"/>
</dbReference>
<dbReference type="PROSITE" id="PS50943">
    <property type="entry name" value="HTH_CROC1"/>
    <property type="match status" value="1"/>
</dbReference>
<dbReference type="PANTHER" id="PTHR30146:SF148">
    <property type="entry name" value="HTH-TYPE TRANSCRIPTIONAL REPRESSOR PURR-RELATED"/>
    <property type="match status" value="1"/>
</dbReference>
<evidence type="ECO:0000259" key="6">
    <source>
        <dbReference type="PROSITE" id="PS50943"/>
    </source>
</evidence>
<evidence type="ECO:0000259" key="5">
    <source>
        <dbReference type="PROSITE" id="PS50932"/>
    </source>
</evidence>
<dbReference type="SMART" id="SM00354">
    <property type="entry name" value="HTH_LACI"/>
    <property type="match status" value="1"/>
</dbReference>
<evidence type="ECO:0000256" key="2">
    <source>
        <dbReference type="ARBA" id="ARBA00023015"/>
    </source>
</evidence>
<dbReference type="SUPFAM" id="SSF53822">
    <property type="entry name" value="Periplasmic binding protein-like I"/>
    <property type="match status" value="1"/>
</dbReference>
<evidence type="ECO:0000256" key="3">
    <source>
        <dbReference type="ARBA" id="ARBA00023125"/>
    </source>
</evidence>
<feature type="domain" description="HTH lacI-type" evidence="5">
    <location>
        <begin position="2"/>
        <end position="56"/>
    </location>
</feature>
<keyword evidence="3 7" id="KW-0238">DNA-binding</keyword>
<proteinExistence type="predicted"/>
<dbReference type="KEGG" id="rub:GBA63_17000"/>
<dbReference type="Proteomes" id="UP000501452">
    <property type="component" value="Chromosome"/>
</dbReference>
<dbReference type="InterPro" id="IPR046335">
    <property type="entry name" value="LacI/GalR-like_sensor"/>
</dbReference>
<dbReference type="GO" id="GO:0000976">
    <property type="term" value="F:transcription cis-regulatory region binding"/>
    <property type="evidence" value="ECO:0007669"/>
    <property type="project" value="TreeGrafter"/>
</dbReference>
<accession>A0A6G8QCI4</accession>
<dbReference type="AlphaFoldDB" id="A0A6G8QCI4"/>
<feature type="domain" description="HTH cro/C1-type" evidence="6">
    <location>
        <begin position="3"/>
        <end position="32"/>
    </location>
</feature>
<dbReference type="InterPro" id="IPR001387">
    <property type="entry name" value="Cro/C1-type_HTH"/>
</dbReference>
<dbReference type="InterPro" id="IPR000843">
    <property type="entry name" value="HTH_LacI"/>
</dbReference>
<keyword evidence="1" id="KW-0678">Repressor</keyword>
<dbReference type="Pfam" id="PF13377">
    <property type="entry name" value="Peripla_BP_3"/>
    <property type="match status" value="1"/>
</dbReference>
<evidence type="ECO:0000256" key="1">
    <source>
        <dbReference type="ARBA" id="ARBA00022491"/>
    </source>
</evidence>
<evidence type="ECO:0000256" key="4">
    <source>
        <dbReference type="ARBA" id="ARBA00023163"/>
    </source>
</evidence>
<protein>
    <submittedName>
        <fullName evidence="7">LacI family DNA-binding transcriptional regulator</fullName>
    </submittedName>
</protein>
<dbReference type="Pfam" id="PF00356">
    <property type="entry name" value="LacI"/>
    <property type="match status" value="1"/>
</dbReference>
<dbReference type="GO" id="GO:0003700">
    <property type="term" value="F:DNA-binding transcription factor activity"/>
    <property type="evidence" value="ECO:0007669"/>
    <property type="project" value="TreeGrafter"/>
</dbReference>
<keyword evidence="4" id="KW-0804">Transcription</keyword>
<dbReference type="SUPFAM" id="SSF47413">
    <property type="entry name" value="lambda repressor-like DNA-binding domains"/>
    <property type="match status" value="1"/>
</dbReference>
<dbReference type="CDD" id="cd01392">
    <property type="entry name" value="HTH_LacI"/>
    <property type="match status" value="1"/>
</dbReference>
<keyword evidence="2" id="KW-0805">Transcription regulation</keyword>
<evidence type="ECO:0000313" key="8">
    <source>
        <dbReference type="Proteomes" id="UP000501452"/>
    </source>
</evidence>
<evidence type="ECO:0000313" key="7">
    <source>
        <dbReference type="EMBL" id="QIN84153.1"/>
    </source>
</evidence>
<organism evidence="7 8">
    <name type="scientific">Rubrobacter tropicus</name>
    <dbReference type="NCBI Taxonomy" id="2653851"/>
    <lineage>
        <taxon>Bacteria</taxon>
        <taxon>Bacillati</taxon>
        <taxon>Actinomycetota</taxon>
        <taxon>Rubrobacteria</taxon>
        <taxon>Rubrobacterales</taxon>
        <taxon>Rubrobacteraceae</taxon>
        <taxon>Rubrobacter</taxon>
    </lineage>
</organism>
<dbReference type="PANTHER" id="PTHR30146">
    <property type="entry name" value="LACI-RELATED TRANSCRIPTIONAL REPRESSOR"/>
    <property type="match status" value="1"/>
</dbReference>
<dbReference type="InterPro" id="IPR028082">
    <property type="entry name" value="Peripla_BP_I"/>
</dbReference>
<keyword evidence="8" id="KW-1185">Reference proteome</keyword>
<gene>
    <name evidence="7" type="ORF">GBA63_17000</name>
</gene>
<sequence>MKTMKDVAERARVSVSTVSHVLNGTRKVSEETRGEVLAAVEELSYRPNLLAKGLKTRRTFTMGLLISDIQNSFFTSVVRGVEDVALSRGYHLFLCNTDEDPVREDEYVSELVKKRVDGLMVAPSARREDHVGRLRAEGVPFVFVDRDVEGVDADVVSVDNRAGMRLIAEHLVGLGHRRIGMISGPLDKASGYERHLGLRDALVDLGVGMEASLVRFGDFRTSSGREGARELLSLSSPPTALVTANNQMTLGALLAINEMGLGVPGDVSVVGFDDPEWAPLTGPPLTTLAQPTYEMGVRAAKMLLDRIEDGPGNESKKVLLEPWLVVRGSTAPLKEQERVGRMLE</sequence>
<reference evidence="7 8" key="1">
    <citation type="submission" date="2019-10" db="EMBL/GenBank/DDBJ databases">
        <title>Rubrobacter sp nov SCSIO 52090 isolated from a deep-sea sediment in the South China Sea.</title>
        <authorList>
            <person name="Chen R.W."/>
        </authorList>
    </citation>
    <scope>NUCLEOTIDE SEQUENCE [LARGE SCALE GENOMIC DNA]</scope>
    <source>
        <strain evidence="7 8">SCSIO 52909</strain>
    </source>
</reference>
<dbReference type="PROSITE" id="PS50932">
    <property type="entry name" value="HTH_LACI_2"/>
    <property type="match status" value="1"/>
</dbReference>
<name>A0A6G8QCI4_9ACTN</name>
<dbReference type="PROSITE" id="PS00356">
    <property type="entry name" value="HTH_LACI_1"/>
    <property type="match status" value="1"/>
</dbReference>
<dbReference type="CDD" id="cd06267">
    <property type="entry name" value="PBP1_LacI_sugar_binding-like"/>
    <property type="match status" value="1"/>
</dbReference>
<dbReference type="Gene3D" id="3.40.50.2300">
    <property type="match status" value="2"/>
</dbReference>
<dbReference type="InterPro" id="IPR010982">
    <property type="entry name" value="Lambda_DNA-bd_dom_sf"/>
</dbReference>
<dbReference type="Gene3D" id="1.10.260.40">
    <property type="entry name" value="lambda repressor-like DNA-binding domains"/>
    <property type="match status" value="1"/>
</dbReference>